<dbReference type="PANTHER" id="PTHR32502">
    <property type="entry name" value="N-ACETYLGALACTOSAMINE PERMEASE II COMPONENT-RELATED"/>
    <property type="match status" value="1"/>
</dbReference>
<evidence type="ECO:0000256" key="6">
    <source>
        <dbReference type="ARBA" id="ARBA00022692"/>
    </source>
</evidence>
<evidence type="ECO:0000256" key="3">
    <source>
        <dbReference type="ARBA" id="ARBA00022475"/>
    </source>
</evidence>
<keyword evidence="7 9" id="KW-1133">Transmembrane helix</keyword>
<name>A0ABV0EKQ9_9ENTE</name>
<proteinExistence type="predicted"/>
<keyword evidence="5" id="KW-0598">Phosphotransferase system</keyword>
<feature type="transmembrane region" description="Helical" evidence="9">
    <location>
        <begin position="30"/>
        <end position="47"/>
    </location>
</feature>
<keyword evidence="11" id="KW-1185">Reference proteome</keyword>
<organism evidence="10 11">
    <name type="scientific">Candidatus Enterococcus ferrettii</name>
    <dbReference type="NCBI Taxonomy" id="2815324"/>
    <lineage>
        <taxon>Bacteria</taxon>
        <taxon>Bacillati</taxon>
        <taxon>Bacillota</taxon>
        <taxon>Bacilli</taxon>
        <taxon>Lactobacillales</taxon>
        <taxon>Enterococcaceae</taxon>
        <taxon>Enterococcus</taxon>
    </lineage>
</organism>
<gene>
    <name evidence="10" type="ORF">JZO67_001159</name>
</gene>
<dbReference type="Pfam" id="PF03609">
    <property type="entry name" value="EII-Sor"/>
    <property type="match status" value="1"/>
</dbReference>
<evidence type="ECO:0000256" key="1">
    <source>
        <dbReference type="ARBA" id="ARBA00004651"/>
    </source>
</evidence>
<keyword evidence="2" id="KW-0813">Transport</keyword>
<evidence type="ECO:0000256" key="7">
    <source>
        <dbReference type="ARBA" id="ARBA00022989"/>
    </source>
</evidence>
<evidence type="ECO:0000256" key="8">
    <source>
        <dbReference type="ARBA" id="ARBA00023136"/>
    </source>
</evidence>
<keyword evidence="4" id="KW-0762">Sugar transport</keyword>
<evidence type="ECO:0000256" key="2">
    <source>
        <dbReference type="ARBA" id="ARBA00022448"/>
    </source>
</evidence>
<comment type="caution">
    <text evidence="10">The sequence shown here is derived from an EMBL/GenBank/DDBJ whole genome shotgun (WGS) entry which is preliminary data.</text>
</comment>
<keyword evidence="3" id="KW-1003">Cell membrane</keyword>
<feature type="transmembrane region" description="Helical" evidence="9">
    <location>
        <begin position="59"/>
        <end position="87"/>
    </location>
</feature>
<keyword evidence="6 9" id="KW-0812">Transmembrane</keyword>
<evidence type="ECO:0000313" key="11">
    <source>
        <dbReference type="Proteomes" id="UP000664357"/>
    </source>
</evidence>
<evidence type="ECO:0000256" key="4">
    <source>
        <dbReference type="ARBA" id="ARBA00022597"/>
    </source>
</evidence>
<dbReference type="PANTHER" id="PTHR32502:SF8">
    <property type="entry name" value="N-ACETYLGALACTOSAMINE PERMEASE IIC COMPONENT 1"/>
    <property type="match status" value="1"/>
</dbReference>
<feature type="transmembrane region" description="Helical" evidence="9">
    <location>
        <begin position="185"/>
        <end position="203"/>
    </location>
</feature>
<evidence type="ECO:0000313" key="10">
    <source>
        <dbReference type="EMBL" id="MEO1769208.1"/>
    </source>
</evidence>
<feature type="transmembrane region" description="Helical" evidence="9">
    <location>
        <begin position="142"/>
        <end position="165"/>
    </location>
</feature>
<feature type="transmembrane region" description="Helical" evidence="9">
    <location>
        <begin position="210"/>
        <end position="241"/>
    </location>
</feature>
<evidence type="ECO:0000256" key="9">
    <source>
        <dbReference type="SAM" id="Phobius"/>
    </source>
</evidence>
<dbReference type="InterPro" id="IPR050303">
    <property type="entry name" value="GatZ_KbaZ_carbometab"/>
</dbReference>
<dbReference type="Proteomes" id="UP000664357">
    <property type="component" value="Unassembled WGS sequence"/>
</dbReference>
<dbReference type="EMBL" id="JAFREL020000001">
    <property type="protein sequence ID" value="MEO1769208.1"/>
    <property type="molecule type" value="Genomic_DNA"/>
</dbReference>
<dbReference type="InterPro" id="IPR004700">
    <property type="entry name" value="PTS_IIC_man"/>
</dbReference>
<feature type="transmembrane region" description="Helical" evidence="9">
    <location>
        <begin position="93"/>
        <end position="111"/>
    </location>
</feature>
<comment type="subcellular location">
    <subcellularLocation>
        <location evidence="1">Cell membrane</location>
        <topology evidence="1">Multi-pass membrane protein</topology>
    </subcellularLocation>
</comment>
<accession>A0ABV0EKQ9</accession>
<sequence>MDKIIFVALVCATLQFLAFSELGYTFSEIITTPILSGIIVGFIMGDTSKGLLIGAQIQLMYIGMIYPGGIVPADGGLAALIAIPIAIQNGLEPGAAVAIGIPFGVIGGLLYEVKKTINIFGIHKLDDMIEKNPAQMVRKYQLIFPVAVAFLLSFPIVLLAVATGPTIIGKIITAIPEWVMHGMEVAGGILPALGFAIAISVIMKRKYMPLFFIAFFLVQYFELNAMGASIFGACVAIFIFLNTNKNETVANES</sequence>
<protein>
    <submittedName>
        <fullName evidence="10">PTS system, D-glucosaminate-specific IIC component</fullName>
    </submittedName>
</protein>
<dbReference type="PROSITE" id="PS51106">
    <property type="entry name" value="PTS_EIIC_TYPE_4"/>
    <property type="match status" value="1"/>
</dbReference>
<evidence type="ECO:0000256" key="5">
    <source>
        <dbReference type="ARBA" id="ARBA00022683"/>
    </source>
</evidence>
<keyword evidence="8 9" id="KW-0472">Membrane</keyword>
<dbReference type="RefSeq" id="WP_207703278.1">
    <property type="nucleotide sequence ID" value="NZ_JAFREL020000001.1"/>
</dbReference>
<reference evidence="10 11" key="1">
    <citation type="submission" date="2024-02" db="EMBL/GenBank/DDBJ databases">
        <title>The Genome Sequence of Enterococcus sp. DIV0159.</title>
        <authorList>
            <person name="Earl A."/>
            <person name="Manson A."/>
            <person name="Gilmore M."/>
            <person name="Sanders J."/>
            <person name="Shea T."/>
            <person name="Howe W."/>
            <person name="Livny J."/>
            <person name="Cuomo C."/>
            <person name="Neafsey D."/>
            <person name="Birren B."/>
        </authorList>
    </citation>
    <scope>NUCLEOTIDE SEQUENCE [LARGE SCALE GENOMIC DNA]</scope>
    <source>
        <strain evidence="10 11">665A</strain>
    </source>
</reference>